<name>A0ABM8ZN65_9VIBR</name>
<dbReference type="PRINTS" id="PR00033">
    <property type="entry name" value="HTHASNC"/>
</dbReference>
<dbReference type="Gene3D" id="3.30.70.920">
    <property type="match status" value="1"/>
</dbReference>
<dbReference type="EMBL" id="CAKLCM010000003">
    <property type="protein sequence ID" value="CAH0529738.1"/>
    <property type="molecule type" value="Genomic_DNA"/>
</dbReference>
<keyword evidence="2" id="KW-0238">DNA-binding</keyword>
<dbReference type="SMART" id="SM00344">
    <property type="entry name" value="HTH_ASNC"/>
    <property type="match status" value="1"/>
</dbReference>
<dbReference type="InterPro" id="IPR019887">
    <property type="entry name" value="Tscrpt_reg_AsnC/Lrp_C"/>
</dbReference>
<evidence type="ECO:0000313" key="5">
    <source>
        <dbReference type="EMBL" id="CAH0529738.1"/>
    </source>
</evidence>
<protein>
    <submittedName>
        <fullName evidence="5">Leucine-responsive regulatory protein</fullName>
    </submittedName>
</protein>
<dbReference type="SUPFAM" id="SSF46785">
    <property type="entry name" value="Winged helix' DNA-binding domain"/>
    <property type="match status" value="1"/>
</dbReference>
<proteinExistence type="predicted"/>
<dbReference type="PROSITE" id="PS50956">
    <property type="entry name" value="HTH_ASNC_2"/>
    <property type="match status" value="1"/>
</dbReference>
<dbReference type="Proteomes" id="UP000838160">
    <property type="component" value="Unassembled WGS sequence"/>
</dbReference>
<dbReference type="PANTHER" id="PTHR30154:SF34">
    <property type="entry name" value="TRANSCRIPTIONAL REGULATOR AZLB"/>
    <property type="match status" value="1"/>
</dbReference>
<sequence length="158" mass="18465">MKNITGRMHRSDVDILEELQNDSRVTVSELADRVNLSDSPCWRRWKKLEEEGYITGYSATLDRKKLGLQVVGFSQIRLNSHHPIDTEKFELAIREFNWVMTCFCITGEADFIVQIVANNLDQYYERASELRRLPYVWSIQSSIAIKEVKNTNQLPLRN</sequence>
<dbReference type="Pfam" id="PF13412">
    <property type="entry name" value="HTH_24"/>
    <property type="match status" value="1"/>
</dbReference>
<reference evidence="5" key="1">
    <citation type="submission" date="2021-12" db="EMBL/GenBank/DDBJ databases">
        <authorList>
            <person name="Rodrigo-Torres L."/>
            <person name="Arahal R. D."/>
            <person name="Lucena T."/>
        </authorList>
    </citation>
    <scope>NUCLEOTIDE SEQUENCE</scope>
    <source>
        <strain evidence="5">CECT 8226</strain>
    </source>
</reference>
<comment type="caution">
    <text evidence="5">The sequence shown here is derived from an EMBL/GenBank/DDBJ whole genome shotgun (WGS) entry which is preliminary data.</text>
</comment>
<evidence type="ECO:0000313" key="6">
    <source>
        <dbReference type="Proteomes" id="UP000838160"/>
    </source>
</evidence>
<gene>
    <name evidence="5" type="primary">lrp_2</name>
    <name evidence="5" type="ORF">VHP8226_03494</name>
</gene>
<dbReference type="InterPro" id="IPR011008">
    <property type="entry name" value="Dimeric_a/b-barrel"/>
</dbReference>
<dbReference type="Gene3D" id="1.10.10.10">
    <property type="entry name" value="Winged helix-like DNA-binding domain superfamily/Winged helix DNA-binding domain"/>
    <property type="match status" value="1"/>
</dbReference>
<keyword evidence="3" id="KW-0804">Transcription</keyword>
<dbReference type="InterPro" id="IPR019888">
    <property type="entry name" value="Tscrpt_reg_AsnC-like"/>
</dbReference>
<dbReference type="InterPro" id="IPR000485">
    <property type="entry name" value="AsnC-type_HTH_dom"/>
</dbReference>
<evidence type="ECO:0000256" key="1">
    <source>
        <dbReference type="ARBA" id="ARBA00023015"/>
    </source>
</evidence>
<feature type="domain" description="HTH asnC-type" evidence="4">
    <location>
        <begin position="8"/>
        <end position="69"/>
    </location>
</feature>
<keyword evidence="1" id="KW-0805">Transcription regulation</keyword>
<accession>A0ABM8ZN65</accession>
<dbReference type="SUPFAM" id="SSF54909">
    <property type="entry name" value="Dimeric alpha+beta barrel"/>
    <property type="match status" value="1"/>
</dbReference>
<dbReference type="Pfam" id="PF01037">
    <property type="entry name" value="AsnC_trans_reg"/>
    <property type="match status" value="1"/>
</dbReference>
<evidence type="ECO:0000256" key="2">
    <source>
        <dbReference type="ARBA" id="ARBA00023125"/>
    </source>
</evidence>
<dbReference type="InterPro" id="IPR036390">
    <property type="entry name" value="WH_DNA-bd_sf"/>
</dbReference>
<evidence type="ECO:0000256" key="3">
    <source>
        <dbReference type="ARBA" id="ARBA00023163"/>
    </source>
</evidence>
<organism evidence="5 6">
    <name type="scientific">Vibrio hippocampi</name>
    <dbReference type="NCBI Taxonomy" id="654686"/>
    <lineage>
        <taxon>Bacteria</taxon>
        <taxon>Pseudomonadati</taxon>
        <taxon>Pseudomonadota</taxon>
        <taxon>Gammaproteobacteria</taxon>
        <taxon>Vibrionales</taxon>
        <taxon>Vibrionaceae</taxon>
        <taxon>Vibrio</taxon>
    </lineage>
</organism>
<keyword evidence="6" id="KW-1185">Reference proteome</keyword>
<dbReference type="InterPro" id="IPR036388">
    <property type="entry name" value="WH-like_DNA-bd_sf"/>
</dbReference>
<dbReference type="PANTHER" id="PTHR30154">
    <property type="entry name" value="LEUCINE-RESPONSIVE REGULATORY PROTEIN"/>
    <property type="match status" value="1"/>
</dbReference>
<dbReference type="CDD" id="cd00090">
    <property type="entry name" value="HTH_ARSR"/>
    <property type="match status" value="1"/>
</dbReference>
<evidence type="ECO:0000259" key="4">
    <source>
        <dbReference type="PROSITE" id="PS50956"/>
    </source>
</evidence>
<dbReference type="InterPro" id="IPR011991">
    <property type="entry name" value="ArsR-like_HTH"/>
</dbReference>